<keyword evidence="1" id="KW-0812">Transmembrane</keyword>
<feature type="transmembrane region" description="Helical" evidence="1">
    <location>
        <begin position="12"/>
        <end position="35"/>
    </location>
</feature>
<accession>A0A9P0LD22</accession>
<reference evidence="2" key="1">
    <citation type="submission" date="2022-03" db="EMBL/GenBank/DDBJ databases">
        <authorList>
            <person name="Sayadi A."/>
        </authorList>
    </citation>
    <scope>NUCLEOTIDE SEQUENCE</scope>
</reference>
<comment type="caution">
    <text evidence="2">The sequence shown here is derived from an EMBL/GenBank/DDBJ whole genome shotgun (WGS) entry which is preliminary data.</text>
</comment>
<sequence length="94" mass="11096">MFYEHFCSFSLILFYKWMLLLGNTELLLLLLLLLLNNNYCVSVGFVTRIHLKLFVFIHRQLLLCKYSCFAAVIIYKYPDARRSSEVASQSGKRH</sequence>
<keyword evidence="3" id="KW-1185">Reference proteome</keyword>
<name>A0A9P0LD22_ACAOB</name>
<evidence type="ECO:0000313" key="3">
    <source>
        <dbReference type="Proteomes" id="UP001152888"/>
    </source>
</evidence>
<evidence type="ECO:0000313" key="2">
    <source>
        <dbReference type="EMBL" id="CAH1992401.1"/>
    </source>
</evidence>
<keyword evidence="1" id="KW-0472">Membrane</keyword>
<protein>
    <submittedName>
        <fullName evidence="2">Uncharacterized protein</fullName>
    </submittedName>
</protein>
<proteinExistence type="predicted"/>
<organism evidence="2 3">
    <name type="scientific">Acanthoscelides obtectus</name>
    <name type="common">Bean weevil</name>
    <name type="synonym">Bruchus obtectus</name>
    <dbReference type="NCBI Taxonomy" id="200917"/>
    <lineage>
        <taxon>Eukaryota</taxon>
        <taxon>Metazoa</taxon>
        <taxon>Ecdysozoa</taxon>
        <taxon>Arthropoda</taxon>
        <taxon>Hexapoda</taxon>
        <taxon>Insecta</taxon>
        <taxon>Pterygota</taxon>
        <taxon>Neoptera</taxon>
        <taxon>Endopterygota</taxon>
        <taxon>Coleoptera</taxon>
        <taxon>Polyphaga</taxon>
        <taxon>Cucujiformia</taxon>
        <taxon>Chrysomeloidea</taxon>
        <taxon>Chrysomelidae</taxon>
        <taxon>Bruchinae</taxon>
        <taxon>Bruchini</taxon>
        <taxon>Acanthoscelides</taxon>
    </lineage>
</organism>
<keyword evidence="1" id="KW-1133">Transmembrane helix</keyword>
<gene>
    <name evidence="2" type="ORF">ACAOBT_LOCUS20835</name>
</gene>
<evidence type="ECO:0000256" key="1">
    <source>
        <dbReference type="SAM" id="Phobius"/>
    </source>
</evidence>
<dbReference type="Proteomes" id="UP001152888">
    <property type="component" value="Unassembled WGS sequence"/>
</dbReference>
<dbReference type="AlphaFoldDB" id="A0A9P0LD22"/>
<feature type="transmembrane region" description="Helical" evidence="1">
    <location>
        <begin position="55"/>
        <end position="75"/>
    </location>
</feature>
<dbReference type="EMBL" id="CAKOFQ010007142">
    <property type="protein sequence ID" value="CAH1992401.1"/>
    <property type="molecule type" value="Genomic_DNA"/>
</dbReference>